<evidence type="ECO:0000256" key="7">
    <source>
        <dbReference type="ARBA" id="ARBA00023125"/>
    </source>
</evidence>
<accession>A0A212IVM0</accession>
<dbReference type="PROSITE" id="PS50045">
    <property type="entry name" value="SIGMA54_INTERACT_4"/>
    <property type="match status" value="1"/>
</dbReference>
<dbReference type="InterPro" id="IPR025943">
    <property type="entry name" value="Sigma_54_int_dom_ATP-bd_2"/>
</dbReference>
<dbReference type="CDD" id="cd00009">
    <property type="entry name" value="AAA"/>
    <property type="match status" value="1"/>
</dbReference>
<keyword evidence="5" id="KW-0067">ATP-binding</keyword>
<dbReference type="EMBL" id="FLUQ01000001">
    <property type="protein sequence ID" value="SBV91230.1"/>
    <property type="molecule type" value="Genomic_DNA"/>
</dbReference>
<evidence type="ECO:0000256" key="5">
    <source>
        <dbReference type="ARBA" id="ARBA00022840"/>
    </source>
</evidence>
<dbReference type="SUPFAM" id="SSF46689">
    <property type="entry name" value="Homeodomain-like"/>
    <property type="match status" value="1"/>
</dbReference>
<dbReference type="InterPro" id="IPR002078">
    <property type="entry name" value="Sigma_54_int"/>
</dbReference>
<dbReference type="PANTHER" id="PTHR32071">
    <property type="entry name" value="TRANSCRIPTIONAL REGULATORY PROTEIN"/>
    <property type="match status" value="1"/>
</dbReference>
<keyword evidence="7" id="KW-0238">DNA-binding</keyword>
<dbReference type="FunFam" id="3.40.50.300:FF:000006">
    <property type="entry name" value="DNA-binding transcriptional regulator NtrC"/>
    <property type="match status" value="1"/>
</dbReference>
<dbReference type="GO" id="GO:0043565">
    <property type="term" value="F:sequence-specific DNA binding"/>
    <property type="evidence" value="ECO:0007669"/>
    <property type="project" value="InterPro"/>
</dbReference>
<dbReference type="SMART" id="SM00448">
    <property type="entry name" value="REC"/>
    <property type="match status" value="1"/>
</dbReference>
<dbReference type="PROSITE" id="PS00675">
    <property type="entry name" value="SIGMA54_INTERACT_1"/>
    <property type="match status" value="1"/>
</dbReference>
<dbReference type="InterPro" id="IPR003593">
    <property type="entry name" value="AAA+_ATPase"/>
</dbReference>
<dbReference type="Gene3D" id="1.10.8.60">
    <property type="match status" value="1"/>
</dbReference>
<dbReference type="InterPro" id="IPR001789">
    <property type="entry name" value="Sig_transdc_resp-reg_receiver"/>
</dbReference>
<evidence type="ECO:0000256" key="3">
    <source>
        <dbReference type="ARBA" id="ARBA00022553"/>
    </source>
</evidence>
<dbReference type="Gene3D" id="3.40.50.2300">
    <property type="match status" value="1"/>
</dbReference>
<dbReference type="InterPro" id="IPR009057">
    <property type="entry name" value="Homeodomain-like_sf"/>
</dbReference>
<dbReference type="GO" id="GO:0005737">
    <property type="term" value="C:cytoplasm"/>
    <property type="evidence" value="ECO:0007669"/>
    <property type="project" value="UniProtKB-SubCell"/>
</dbReference>
<evidence type="ECO:0000259" key="11">
    <source>
        <dbReference type="PROSITE" id="PS50045"/>
    </source>
</evidence>
<evidence type="ECO:0000256" key="2">
    <source>
        <dbReference type="ARBA" id="ARBA00022490"/>
    </source>
</evidence>
<evidence type="ECO:0000313" key="13">
    <source>
        <dbReference type="EMBL" id="SBV91230.1"/>
    </source>
</evidence>
<protein>
    <submittedName>
        <fullName evidence="13">Acetoacetate metabolism regulatory protein AtoC</fullName>
    </submittedName>
</protein>
<dbReference type="PROSITE" id="PS50110">
    <property type="entry name" value="RESPONSE_REGULATORY"/>
    <property type="match status" value="1"/>
</dbReference>
<dbReference type="InterPro" id="IPR058031">
    <property type="entry name" value="AAA_lid_NorR"/>
</dbReference>
<gene>
    <name evidence="13" type="primary">atoC</name>
    <name evidence="13" type="ORF">KL86DPRO_10158</name>
</gene>
<organism evidence="13">
    <name type="scientific">uncultured delta proteobacterium</name>
    <dbReference type="NCBI Taxonomy" id="34034"/>
    <lineage>
        <taxon>Bacteria</taxon>
        <taxon>Deltaproteobacteria</taxon>
        <taxon>environmental samples</taxon>
    </lineage>
</organism>
<dbReference type="Pfam" id="PF25601">
    <property type="entry name" value="AAA_lid_14"/>
    <property type="match status" value="1"/>
</dbReference>
<dbReference type="Pfam" id="PF02954">
    <property type="entry name" value="HTH_8"/>
    <property type="match status" value="1"/>
</dbReference>
<keyword evidence="3 10" id="KW-0597">Phosphoprotein</keyword>
<dbReference type="PRINTS" id="PR01590">
    <property type="entry name" value="HTHFIS"/>
</dbReference>
<comment type="subcellular location">
    <subcellularLocation>
        <location evidence="1">Cytoplasm</location>
    </subcellularLocation>
</comment>
<keyword evidence="8" id="KW-0010">Activator</keyword>
<dbReference type="InterPro" id="IPR011006">
    <property type="entry name" value="CheY-like_superfamily"/>
</dbReference>
<dbReference type="Pfam" id="PF00158">
    <property type="entry name" value="Sigma54_activat"/>
    <property type="match status" value="1"/>
</dbReference>
<proteinExistence type="predicted"/>
<keyword evidence="2" id="KW-0963">Cytoplasm</keyword>
<dbReference type="FunFam" id="1.10.8.60:FF:000014">
    <property type="entry name" value="DNA-binding transcriptional regulator NtrC"/>
    <property type="match status" value="1"/>
</dbReference>
<dbReference type="InterPro" id="IPR025944">
    <property type="entry name" value="Sigma_54_int_dom_CS"/>
</dbReference>
<dbReference type="SMART" id="SM00382">
    <property type="entry name" value="AAA"/>
    <property type="match status" value="1"/>
</dbReference>
<evidence type="ECO:0000256" key="9">
    <source>
        <dbReference type="ARBA" id="ARBA00023163"/>
    </source>
</evidence>
<dbReference type="InterPro" id="IPR002197">
    <property type="entry name" value="HTH_Fis"/>
</dbReference>
<reference evidence="13" key="1">
    <citation type="submission" date="2016-04" db="EMBL/GenBank/DDBJ databases">
        <authorList>
            <person name="Evans L.H."/>
            <person name="Alamgir A."/>
            <person name="Owens N."/>
            <person name="Weber N.D."/>
            <person name="Virtaneva K."/>
            <person name="Barbian K."/>
            <person name="Babar A."/>
            <person name="Rosenke K."/>
        </authorList>
    </citation>
    <scope>NUCLEOTIDE SEQUENCE</scope>
    <source>
        <strain evidence="13">86</strain>
    </source>
</reference>
<evidence type="ECO:0000256" key="8">
    <source>
        <dbReference type="ARBA" id="ARBA00023159"/>
    </source>
</evidence>
<feature type="domain" description="Response regulatory" evidence="12">
    <location>
        <begin position="7"/>
        <end position="121"/>
    </location>
</feature>
<keyword evidence="4" id="KW-0547">Nucleotide-binding</keyword>
<dbReference type="SUPFAM" id="SSF52172">
    <property type="entry name" value="CheY-like"/>
    <property type="match status" value="1"/>
</dbReference>
<dbReference type="GO" id="GO:0005524">
    <property type="term" value="F:ATP binding"/>
    <property type="evidence" value="ECO:0007669"/>
    <property type="project" value="UniProtKB-KW"/>
</dbReference>
<dbReference type="Gene3D" id="1.10.10.60">
    <property type="entry name" value="Homeodomain-like"/>
    <property type="match status" value="1"/>
</dbReference>
<dbReference type="Gene3D" id="3.40.50.300">
    <property type="entry name" value="P-loop containing nucleotide triphosphate hydrolases"/>
    <property type="match status" value="1"/>
</dbReference>
<evidence type="ECO:0000256" key="6">
    <source>
        <dbReference type="ARBA" id="ARBA00023015"/>
    </source>
</evidence>
<sequence length="460" mass="51685">MNDQQTHLLIIDDEKNYLLVLETLLTDAGYTVTALSDPESALAFLEDSEVDVVVTDMKMPKISGREVLEHVRKNYPHVPVLVMTAFGSIESAVEVMKFGAFDYITKPFSNDEMLLSLKNAAELARVHRRYRLLHENLEERFGLHQIIGRSKGIRSVLAMVDRAAPSKSSVLITGESGTGKELVARAIHFASPRKNGPFVSVNCMALNPGVLESELFGHEKGSFTGAVAMRRGRFELADGGTLFLDEIGELSHDMQVKLLRVLQERRFERVGGSEEIEVDIRIVTATNKDLQAEVEAGNFREDLYYRLNVVQLLLPPLRERREDIPLLVAHFVEKMVRENGLTPKIFTPEALDFLCGYEWPGNIRQLENMVERCMVMAPSDAIEVQDLPQEIRDEETQLKSAVDLLPVELNLADTMDKLEAALVRRALARADFVQVKAAELLGISKSLLQYKLRKYGITGH</sequence>
<evidence type="ECO:0000256" key="10">
    <source>
        <dbReference type="PROSITE-ProRule" id="PRU00169"/>
    </source>
</evidence>
<evidence type="ECO:0000259" key="12">
    <source>
        <dbReference type="PROSITE" id="PS50110"/>
    </source>
</evidence>
<keyword evidence="6" id="KW-0805">Transcription regulation</keyword>
<feature type="domain" description="Sigma-54 factor interaction" evidence="11">
    <location>
        <begin position="146"/>
        <end position="375"/>
    </location>
</feature>
<dbReference type="GO" id="GO:0006355">
    <property type="term" value="P:regulation of DNA-templated transcription"/>
    <property type="evidence" value="ECO:0007669"/>
    <property type="project" value="InterPro"/>
</dbReference>
<dbReference type="PROSITE" id="PS00676">
    <property type="entry name" value="SIGMA54_INTERACT_2"/>
    <property type="match status" value="1"/>
</dbReference>
<evidence type="ECO:0000256" key="1">
    <source>
        <dbReference type="ARBA" id="ARBA00004496"/>
    </source>
</evidence>
<keyword evidence="9" id="KW-0804">Transcription</keyword>
<dbReference type="Pfam" id="PF00072">
    <property type="entry name" value="Response_reg"/>
    <property type="match status" value="1"/>
</dbReference>
<dbReference type="FunFam" id="3.40.50.2300:FF:000018">
    <property type="entry name" value="DNA-binding transcriptional regulator NtrC"/>
    <property type="match status" value="1"/>
</dbReference>
<dbReference type="InterPro" id="IPR027417">
    <property type="entry name" value="P-loop_NTPase"/>
</dbReference>
<dbReference type="GO" id="GO:0000160">
    <property type="term" value="P:phosphorelay signal transduction system"/>
    <property type="evidence" value="ECO:0007669"/>
    <property type="project" value="InterPro"/>
</dbReference>
<evidence type="ECO:0000256" key="4">
    <source>
        <dbReference type="ARBA" id="ARBA00022741"/>
    </source>
</evidence>
<feature type="modified residue" description="4-aspartylphosphate" evidence="10">
    <location>
        <position position="56"/>
    </location>
</feature>
<dbReference type="AlphaFoldDB" id="A0A212IVM0"/>
<dbReference type="SUPFAM" id="SSF52540">
    <property type="entry name" value="P-loop containing nucleoside triphosphate hydrolases"/>
    <property type="match status" value="1"/>
</dbReference>
<dbReference type="InterPro" id="IPR025662">
    <property type="entry name" value="Sigma_54_int_dom_ATP-bd_1"/>
</dbReference>
<name>A0A212IVM0_9DELT</name>
<dbReference type="PROSITE" id="PS00688">
    <property type="entry name" value="SIGMA54_INTERACT_3"/>
    <property type="match status" value="1"/>
</dbReference>